<dbReference type="AlphaFoldDB" id="A0A7J5DYD6"/>
<reference evidence="2 3" key="1">
    <citation type="submission" date="2019-09" db="EMBL/GenBank/DDBJ databases">
        <title>Pimelobacter sp. isolated from Paulinella.</title>
        <authorList>
            <person name="Jeong S.E."/>
        </authorList>
    </citation>
    <scope>NUCLEOTIDE SEQUENCE [LARGE SCALE GENOMIC DNA]</scope>
    <source>
        <strain evidence="2 3">Pch-N</strain>
    </source>
</reference>
<name>A0A7J5DYD6_NOCSI</name>
<keyword evidence="1" id="KW-1133">Transmembrane helix</keyword>
<sequence length="75" mass="7892">MVAVVGAVGICCGLPVLLSLGLLGAVAGMSLQSWALIGVGLVLLVLGWVTRVRRRRCPASDVNETTNNPLKENHR</sequence>
<gene>
    <name evidence="2" type="ORF">F9L07_03470</name>
</gene>
<keyword evidence="1" id="KW-0812">Transmembrane</keyword>
<proteinExistence type="predicted"/>
<dbReference type="RefSeq" id="WP_151578559.1">
    <property type="nucleotide sequence ID" value="NZ_WBVM01000001.1"/>
</dbReference>
<organism evidence="2 3">
    <name type="scientific">Nocardioides simplex</name>
    <name type="common">Arthrobacter simplex</name>
    <dbReference type="NCBI Taxonomy" id="2045"/>
    <lineage>
        <taxon>Bacteria</taxon>
        <taxon>Bacillati</taxon>
        <taxon>Actinomycetota</taxon>
        <taxon>Actinomycetes</taxon>
        <taxon>Propionibacteriales</taxon>
        <taxon>Nocardioidaceae</taxon>
        <taxon>Pimelobacter</taxon>
    </lineage>
</organism>
<evidence type="ECO:0000313" key="2">
    <source>
        <dbReference type="EMBL" id="KAB2811005.1"/>
    </source>
</evidence>
<dbReference type="EMBL" id="WBVM01000001">
    <property type="protein sequence ID" value="KAB2811005.1"/>
    <property type="molecule type" value="Genomic_DNA"/>
</dbReference>
<comment type="caution">
    <text evidence="2">The sequence shown here is derived from an EMBL/GenBank/DDBJ whole genome shotgun (WGS) entry which is preliminary data.</text>
</comment>
<accession>A0A7J5DYD6</accession>
<keyword evidence="1" id="KW-0472">Membrane</keyword>
<evidence type="ECO:0000313" key="3">
    <source>
        <dbReference type="Proteomes" id="UP000449906"/>
    </source>
</evidence>
<evidence type="ECO:0000256" key="1">
    <source>
        <dbReference type="SAM" id="Phobius"/>
    </source>
</evidence>
<protein>
    <submittedName>
        <fullName evidence="2">Uncharacterized protein</fullName>
    </submittedName>
</protein>
<dbReference type="Proteomes" id="UP000449906">
    <property type="component" value="Unassembled WGS sequence"/>
</dbReference>
<feature type="transmembrane region" description="Helical" evidence="1">
    <location>
        <begin position="34"/>
        <end position="50"/>
    </location>
</feature>